<dbReference type="EMBL" id="JAVRRD010000027">
    <property type="protein sequence ID" value="KAK5047026.1"/>
    <property type="molecule type" value="Genomic_DNA"/>
</dbReference>
<keyword evidence="3" id="KW-1185">Reference proteome</keyword>
<comment type="caution">
    <text evidence="2">The sequence shown here is derived from an EMBL/GenBank/DDBJ whole genome shotgun (WGS) entry which is preliminary data.</text>
</comment>
<evidence type="ECO:0000313" key="3">
    <source>
        <dbReference type="Proteomes" id="UP001358417"/>
    </source>
</evidence>
<evidence type="ECO:0000313" key="2">
    <source>
        <dbReference type="EMBL" id="KAK5047026.1"/>
    </source>
</evidence>
<proteinExistence type="predicted"/>
<feature type="region of interest" description="Disordered" evidence="1">
    <location>
        <begin position="80"/>
        <end position="113"/>
    </location>
</feature>
<feature type="compositionally biased region" description="Low complexity" evidence="1">
    <location>
        <begin position="87"/>
        <end position="112"/>
    </location>
</feature>
<dbReference type="RefSeq" id="XP_064702593.1">
    <property type="nucleotide sequence ID" value="XM_064850524.1"/>
</dbReference>
<reference evidence="2 3" key="1">
    <citation type="submission" date="2023-08" db="EMBL/GenBank/DDBJ databases">
        <title>Black Yeasts Isolated from many extreme environments.</title>
        <authorList>
            <person name="Coleine C."/>
            <person name="Stajich J.E."/>
            <person name="Selbmann L."/>
        </authorList>
    </citation>
    <scope>NUCLEOTIDE SEQUENCE [LARGE SCALE GENOMIC DNA]</scope>
    <source>
        <strain evidence="2 3">CCFEE 5792</strain>
    </source>
</reference>
<sequence length="182" mass="20148">MNRSTDIAHRIFEQFGSRPGSFKVATDFGHVTPVPQTWQQGSERRKSLDEQRLVRHGSSFDDEYGPQRTIEPLDLGVTWERRTRGESTTSTSPSTPAAPAAPVAPATSKPAPILDRRGDPLLPFTVSNGMPIVGDRYLDRKDDLDYQNSDPTRGWYRDIDISTPEHNSATLEVMNAALAAAI</sequence>
<dbReference type="GeneID" id="89975136"/>
<gene>
    <name evidence="2" type="ORF">LTR84_006968</name>
</gene>
<protein>
    <submittedName>
        <fullName evidence="2">Uncharacterized protein</fullName>
    </submittedName>
</protein>
<dbReference type="AlphaFoldDB" id="A0AAV9MZI2"/>
<dbReference type="Proteomes" id="UP001358417">
    <property type="component" value="Unassembled WGS sequence"/>
</dbReference>
<accession>A0AAV9MZI2</accession>
<name>A0AAV9MZI2_9EURO</name>
<organism evidence="2 3">
    <name type="scientific">Exophiala bonariae</name>
    <dbReference type="NCBI Taxonomy" id="1690606"/>
    <lineage>
        <taxon>Eukaryota</taxon>
        <taxon>Fungi</taxon>
        <taxon>Dikarya</taxon>
        <taxon>Ascomycota</taxon>
        <taxon>Pezizomycotina</taxon>
        <taxon>Eurotiomycetes</taxon>
        <taxon>Chaetothyriomycetidae</taxon>
        <taxon>Chaetothyriales</taxon>
        <taxon>Herpotrichiellaceae</taxon>
        <taxon>Exophiala</taxon>
    </lineage>
</organism>
<evidence type="ECO:0000256" key="1">
    <source>
        <dbReference type="SAM" id="MobiDB-lite"/>
    </source>
</evidence>